<proteinExistence type="predicted"/>
<evidence type="ECO:0000259" key="3">
    <source>
        <dbReference type="Pfam" id="PF17898"/>
    </source>
</evidence>
<name>A0AAJ1WLG4_9BACI</name>
<organism evidence="4 5">
    <name type="scientific">Oikeobacillus pervagus</name>
    <dbReference type="NCBI Taxonomy" id="1325931"/>
    <lineage>
        <taxon>Bacteria</taxon>
        <taxon>Bacillati</taxon>
        <taxon>Bacillota</taxon>
        <taxon>Bacilli</taxon>
        <taxon>Bacillales</taxon>
        <taxon>Bacillaceae</taxon>
        <taxon>Oikeobacillus</taxon>
    </lineage>
</organism>
<feature type="signal peptide" evidence="2">
    <location>
        <begin position="1"/>
        <end position="19"/>
    </location>
</feature>
<dbReference type="NCBIfam" id="NF040801">
    <property type="entry name" value="spore_GerD"/>
    <property type="match status" value="1"/>
</dbReference>
<sequence>MRMIFVPLLLVVFFLSACAEGGETGGGQMDYDQTKKMIVDILKSDQGKQAIQEILKDEKVKQELVMDSGVVTEAIKNSMTNEKGEEFWKKSFSDPKFSEAIAKSMKKENEQLLKDLMKDPEYQEMMLSIMNDPEFKKELSKLVKSKEYREHLQKVITETFESPLYKAKIQDILLKAATEQVDKDKKEQGGEEQGGQSDQQGGQDQQGGGGG</sequence>
<dbReference type="InterPro" id="IPR041262">
    <property type="entry name" value="GerD_central"/>
</dbReference>
<feature type="compositionally biased region" description="Basic and acidic residues" evidence="1">
    <location>
        <begin position="180"/>
        <end position="189"/>
    </location>
</feature>
<comment type="caution">
    <text evidence="4">The sequence shown here is derived from an EMBL/GenBank/DDBJ whole genome shotgun (WGS) entry which is preliminary data.</text>
</comment>
<dbReference type="PROSITE" id="PS51257">
    <property type="entry name" value="PROKAR_LIPOPROTEIN"/>
    <property type="match status" value="1"/>
</dbReference>
<keyword evidence="5" id="KW-1185">Reference proteome</keyword>
<dbReference type="Pfam" id="PF17898">
    <property type="entry name" value="GerD"/>
    <property type="match status" value="1"/>
</dbReference>
<evidence type="ECO:0000256" key="1">
    <source>
        <dbReference type="SAM" id="MobiDB-lite"/>
    </source>
</evidence>
<feature type="region of interest" description="Disordered" evidence="1">
    <location>
        <begin position="180"/>
        <end position="211"/>
    </location>
</feature>
<protein>
    <submittedName>
        <fullName evidence="4">Spore germination protein D</fullName>
    </submittedName>
</protein>
<feature type="chain" id="PRO_5042529557" evidence="2">
    <location>
        <begin position="20"/>
        <end position="211"/>
    </location>
</feature>
<keyword evidence="2" id="KW-0732">Signal</keyword>
<evidence type="ECO:0000313" key="5">
    <source>
        <dbReference type="Proteomes" id="UP001237207"/>
    </source>
</evidence>
<feature type="compositionally biased region" description="Low complexity" evidence="1">
    <location>
        <begin position="194"/>
        <end position="203"/>
    </location>
</feature>
<dbReference type="RefSeq" id="WP_307258165.1">
    <property type="nucleotide sequence ID" value="NZ_JAUSUC010000037.1"/>
</dbReference>
<dbReference type="Proteomes" id="UP001237207">
    <property type="component" value="Unassembled WGS sequence"/>
</dbReference>
<evidence type="ECO:0000256" key="2">
    <source>
        <dbReference type="SAM" id="SignalP"/>
    </source>
</evidence>
<gene>
    <name evidence="4" type="ORF">J2S13_002603</name>
</gene>
<dbReference type="AlphaFoldDB" id="A0AAJ1WLG4"/>
<evidence type="ECO:0000313" key="4">
    <source>
        <dbReference type="EMBL" id="MDQ0216166.1"/>
    </source>
</evidence>
<accession>A0AAJ1WLG4</accession>
<feature type="domain" description="Spore germination GerD central core" evidence="3">
    <location>
        <begin position="64"/>
        <end position="177"/>
    </location>
</feature>
<reference evidence="4" key="1">
    <citation type="submission" date="2023-07" db="EMBL/GenBank/DDBJ databases">
        <title>Genomic Encyclopedia of Type Strains, Phase IV (KMG-IV): sequencing the most valuable type-strain genomes for metagenomic binning, comparative biology and taxonomic classification.</title>
        <authorList>
            <person name="Goeker M."/>
        </authorList>
    </citation>
    <scope>NUCLEOTIDE SEQUENCE</scope>
    <source>
        <strain evidence="4">DSM 23947</strain>
    </source>
</reference>
<dbReference type="EMBL" id="JAUSUC010000037">
    <property type="protein sequence ID" value="MDQ0216166.1"/>
    <property type="molecule type" value="Genomic_DNA"/>
</dbReference>